<dbReference type="InterPro" id="IPR036866">
    <property type="entry name" value="RibonucZ/Hydroxyglut_hydro"/>
</dbReference>
<dbReference type="PANTHER" id="PTHR47619">
    <property type="entry name" value="METALLO-HYDROLASE YYCJ-RELATED"/>
    <property type="match status" value="1"/>
</dbReference>
<organism evidence="2 3">
    <name type="scientific">Aquariibacter albus</name>
    <dbReference type="NCBI Taxonomy" id="2759899"/>
    <lineage>
        <taxon>Bacteria</taxon>
        <taxon>Pseudomonadati</taxon>
        <taxon>Pseudomonadota</taxon>
        <taxon>Betaproteobacteria</taxon>
        <taxon>Burkholderiales</taxon>
        <taxon>Sphaerotilaceae</taxon>
        <taxon>Aquariibacter</taxon>
    </lineage>
</organism>
<dbReference type="PANTHER" id="PTHR47619:SF1">
    <property type="entry name" value="EXODEOXYRIBONUCLEASE WALJ"/>
    <property type="match status" value="1"/>
</dbReference>
<dbReference type="SUPFAM" id="SSF56281">
    <property type="entry name" value="Metallo-hydrolase/oxidoreductase"/>
    <property type="match status" value="1"/>
</dbReference>
<dbReference type="EMBL" id="JACIVI010000001">
    <property type="protein sequence ID" value="MBB1161396.1"/>
    <property type="molecule type" value="Genomic_DNA"/>
</dbReference>
<dbReference type="RefSeq" id="WP_182662147.1">
    <property type="nucleotide sequence ID" value="NZ_JACIVI010000001.1"/>
</dbReference>
<keyword evidence="2" id="KW-0378">Hydrolase</keyword>
<gene>
    <name evidence="2" type="ORF">H4F90_05300</name>
</gene>
<dbReference type="AlphaFoldDB" id="A0A839HIR1"/>
<feature type="domain" description="Metallo-beta-lactamase" evidence="1">
    <location>
        <begin position="11"/>
        <end position="198"/>
    </location>
</feature>
<sequence>MRFRSLGSGSKGNATLIEAEGLRGRSRLLVDAGFTLRELVLRLAREGLQPESLDAVFITHEHGDHIGCAVTLARRHRVPLWTSRGTWAAVCRPGETEALQAEGLLHFVRDGETIELGALALRPYTVPHDAAEPLQLCVEAGGRRLGLLTDTGQSTPHLLAALAGCQALLLETNHDPALLAASRYPASLKARIAGPWGHLANAVAADILGRCAHPGLRHVVAAHLSEQNNQPQLAAEALAAALGCPTGEIVIADAAHGSPWLDLG</sequence>
<evidence type="ECO:0000259" key="1">
    <source>
        <dbReference type="SMART" id="SM00849"/>
    </source>
</evidence>
<protein>
    <submittedName>
        <fullName evidence="2">MBL fold metallo-hydrolase</fullName>
    </submittedName>
</protein>
<dbReference type="Pfam" id="PF12706">
    <property type="entry name" value="Lactamase_B_2"/>
    <property type="match status" value="1"/>
</dbReference>
<keyword evidence="3" id="KW-1185">Reference proteome</keyword>
<dbReference type="SMART" id="SM00849">
    <property type="entry name" value="Lactamase_B"/>
    <property type="match status" value="1"/>
</dbReference>
<dbReference type="InterPro" id="IPR052533">
    <property type="entry name" value="WalJ/YycJ-like"/>
</dbReference>
<name>A0A839HIR1_9BURK</name>
<dbReference type="Gene3D" id="3.60.15.10">
    <property type="entry name" value="Ribonuclease Z/Hydroxyacylglutathione hydrolase-like"/>
    <property type="match status" value="1"/>
</dbReference>
<reference evidence="2 3" key="1">
    <citation type="submission" date="2020-08" db="EMBL/GenBank/DDBJ databases">
        <title>Aquariorum lacteus gen. nov., sp. nov., a new member of the family Comamonadaceae, isolated from freshwater aquarium.</title>
        <authorList>
            <person name="Chun S.-J."/>
        </authorList>
    </citation>
    <scope>NUCLEOTIDE SEQUENCE [LARGE SCALE GENOMIC DNA]</scope>
    <source>
        <strain evidence="2 3">SJAQ100</strain>
    </source>
</reference>
<comment type="caution">
    <text evidence="2">The sequence shown here is derived from an EMBL/GenBank/DDBJ whole genome shotgun (WGS) entry which is preliminary data.</text>
</comment>
<evidence type="ECO:0000313" key="3">
    <source>
        <dbReference type="Proteomes" id="UP000586093"/>
    </source>
</evidence>
<accession>A0A839HIR1</accession>
<evidence type="ECO:0000313" key="2">
    <source>
        <dbReference type="EMBL" id="MBB1161396.1"/>
    </source>
</evidence>
<dbReference type="Proteomes" id="UP000586093">
    <property type="component" value="Unassembled WGS sequence"/>
</dbReference>
<proteinExistence type="predicted"/>
<dbReference type="GO" id="GO:0016787">
    <property type="term" value="F:hydrolase activity"/>
    <property type="evidence" value="ECO:0007669"/>
    <property type="project" value="UniProtKB-KW"/>
</dbReference>
<dbReference type="InterPro" id="IPR001279">
    <property type="entry name" value="Metallo-B-lactamas"/>
</dbReference>